<organism evidence="11 12">
    <name type="scientific">Arboricoccus pini</name>
    <dbReference type="NCBI Taxonomy" id="1963835"/>
    <lineage>
        <taxon>Bacteria</taxon>
        <taxon>Pseudomonadati</taxon>
        <taxon>Pseudomonadota</taxon>
        <taxon>Alphaproteobacteria</taxon>
        <taxon>Geminicoccales</taxon>
        <taxon>Geminicoccaceae</taxon>
        <taxon>Arboricoccus</taxon>
    </lineage>
</organism>
<evidence type="ECO:0000256" key="3">
    <source>
        <dbReference type="ARBA" id="ARBA00022448"/>
    </source>
</evidence>
<dbReference type="AlphaFoldDB" id="A0A212R9G5"/>
<reference evidence="11 12" key="1">
    <citation type="submission" date="2017-06" db="EMBL/GenBank/DDBJ databases">
        <authorList>
            <person name="Kim H.J."/>
            <person name="Triplett B.A."/>
        </authorList>
    </citation>
    <scope>NUCLEOTIDE SEQUENCE [LARGE SCALE GENOMIC DNA]</scope>
    <source>
        <strain evidence="11 12">B29T1</strain>
    </source>
</reference>
<dbReference type="SUPFAM" id="SSF56954">
    <property type="entry name" value="Outer membrane efflux proteins (OEP)"/>
    <property type="match status" value="1"/>
</dbReference>
<dbReference type="InterPro" id="IPR003423">
    <property type="entry name" value="OMP_efflux"/>
</dbReference>
<protein>
    <submittedName>
        <fullName evidence="11">Outer membrane protein</fullName>
    </submittedName>
</protein>
<dbReference type="InterPro" id="IPR010130">
    <property type="entry name" value="T1SS_OMP_TolC"/>
</dbReference>
<keyword evidence="7" id="KW-0998">Cell outer membrane</keyword>
<dbReference type="GO" id="GO:0009279">
    <property type="term" value="C:cell outer membrane"/>
    <property type="evidence" value="ECO:0007669"/>
    <property type="project" value="UniProtKB-SubCell"/>
</dbReference>
<dbReference type="PANTHER" id="PTHR30026:SF22">
    <property type="entry name" value="OUTER MEMBRANE EFFLUX PROTEIN"/>
    <property type="match status" value="1"/>
</dbReference>
<feature type="region of interest" description="Disordered" evidence="9">
    <location>
        <begin position="66"/>
        <end position="95"/>
    </location>
</feature>
<dbReference type="RefSeq" id="WP_088561535.1">
    <property type="nucleotide sequence ID" value="NZ_FYEH01000006.1"/>
</dbReference>
<evidence type="ECO:0000256" key="10">
    <source>
        <dbReference type="SAM" id="SignalP"/>
    </source>
</evidence>
<dbReference type="InterPro" id="IPR051906">
    <property type="entry name" value="TolC-like"/>
</dbReference>
<dbReference type="GO" id="GO:0015562">
    <property type="term" value="F:efflux transmembrane transporter activity"/>
    <property type="evidence" value="ECO:0007669"/>
    <property type="project" value="InterPro"/>
</dbReference>
<dbReference type="NCBIfam" id="TIGR01844">
    <property type="entry name" value="type_I_sec_TolC"/>
    <property type="match status" value="1"/>
</dbReference>
<dbReference type="Pfam" id="PF02321">
    <property type="entry name" value="OEP"/>
    <property type="match status" value="2"/>
</dbReference>
<keyword evidence="5" id="KW-0812">Transmembrane</keyword>
<dbReference type="EMBL" id="FYEH01000006">
    <property type="protein sequence ID" value="SNB68841.1"/>
    <property type="molecule type" value="Genomic_DNA"/>
</dbReference>
<proteinExistence type="inferred from homology"/>
<keyword evidence="3" id="KW-0813">Transport</keyword>
<evidence type="ECO:0000313" key="11">
    <source>
        <dbReference type="EMBL" id="SNB68841.1"/>
    </source>
</evidence>
<dbReference type="Gene3D" id="1.20.1600.10">
    <property type="entry name" value="Outer membrane efflux proteins (OEP)"/>
    <property type="match status" value="1"/>
</dbReference>
<accession>A0A212R9G5</accession>
<gene>
    <name evidence="11" type="ORF">SAMN07250955_106251</name>
</gene>
<keyword evidence="4" id="KW-1134">Transmembrane beta strand</keyword>
<dbReference type="GO" id="GO:0015288">
    <property type="term" value="F:porin activity"/>
    <property type="evidence" value="ECO:0007669"/>
    <property type="project" value="TreeGrafter"/>
</dbReference>
<dbReference type="GO" id="GO:1990281">
    <property type="term" value="C:efflux pump complex"/>
    <property type="evidence" value="ECO:0007669"/>
    <property type="project" value="TreeGrafter"/>
</dbReference>
<sequence>MPARKMNVAGLALAASLVAMSAQADSLDTALVEAYLGNPDLKAARDELRATDEQVPQALSGYRPTVGLQGSYTRTDGQGGLDRDAVGRGNGGRTSSFTNLSRSGSLVINQNLYQGGGTVASVSQAENQVRAQRASLVATEQSTLLSATQAYVNAWVARATLDESLQNEVRLRRQLQATQDRFQVGEVARTDVAQAEASLAGAHADVEAAKSNVASADATYRQVIGRAPGKLQQPSKLLLLPGSIDEAYALARNNPDIIQSTYQLAAAKDNIDVQFASLLPTLDFQATFGRQDDPVGSSFRWSKSSAVGLQLTIPLYQGGAEFSRVRQAKQRMRQSRNQLESVNRTVEQSVGANWDNLAAQTAQIESRRAQVRANEIALEGVQQEALVGTRTVLDVLDAEQALFNSKVQLIRSQGEEVLASYELKQAVGQLTTVALNLSVDPYDADAYYARNRNRLVGTGKNEK</sequence>
<keyword evidence="8" id="KW-0175">Coiled coil</keyword>
<evidence type="ECO:0000256" key="2">
    <source>
        <dbReference type="ARBA" id="ARBA00007613"/>
    </source>
</evidence>
<evidence type="ECO:0000256" key="7">
    <source>
        <dbReference type="ARBA" id="ARBA00023237"/>
    </source>
</evidence>
<keyword evidence="10" id="KW-0732">Signal</keyword>
<name>A0A212R9G5_9PROT</name>
<comment type="similarity">
    <text evidence="2">Belongs to the outer membrane factor (OMF) (TC 1.B.17) family.</text>
</comment>
<keyword evidence="6" id="KW-0472">Membrane</keyword>
<dbReference type="Proteomes" id="UP000197065">
    <property type="component" value="Unassembled WGS sequence"/>
</dbReference>
<dbReference type="PANTHER" id="PTHR30026">
    <property type="entry name" value="OUTER MEMBRANE PROTEIN TOLC"/>
    <property type="match status" value="1"/>
</dbReference>
<evidence type="ECO:0000313" key="12">
    <source>
        <dbReference type="Proteomes" id="UP000197065"/>
    </source>
</evidence>
<feature type="signal peptide" evidence="10">
    <location>
        <begin position="1"/>
        <end position="24"/>
    </location>
</feature>
<evidence type="ECO:0000256" key="6">
    <source>
        <dbReference type="ARBA" id="ARBA00023136"/>
    </source>
</evidence>
<keyword evidence="12" id="KW-1185">Reference proteome</keyword>
<feature type="chain" id="PRO_5012035775" evidence="10">
    <location>
        <begin position="25"/>
        <end position="463"/>
    </location>
</feature>
<feature type="coiled-coil region" evidence="8">
    <location>
        <begin position="161"/>
        <end position="212"/>
    </location>
</feature>
<evidence type="ECO:0000256" key="8">
    <source>
        <dbReference type="SAM" id="Coils"/>
    </source>
</evidence>
<comment type="subcellular location">
    <subcellularLocation>
        <location evidence="1">Cell outer membrane</location>
    </subcellularLocation>
</comment>
<dbReference type="OrthoDB" id="9789368at2"/>
<evidence type="ECO:0000256" key="4">
    <source>
        <dbReference type="ARBA" id="ARBA00022452"/>
    </source>
</evidence>
<evidence type="ECO:0000256" key="9">
    <source>
        <dbReference type="SAM" id="MobiDB-lite"/>
    </source>
</evidence>
<evidence type="ECO:0000256" key="1">
    <source>
        <dbReference type="ARBA" id="ARBA00004442"/>
    </source>
</evidence>
<evidence type="ECO:0000256" key="5">
    <source>
        <dbReference type="ARBA" id="ARBA00022692"/>
    </source>
</evidence>